<dbReference type="EnsemblMetazoa" id="AEPI015310-RA">
    <property type="protein sequence ID" value="AEPI015310-PA"/>
    <property type="gene ID" value="AEPI015310"/>
</dbReference>
<feature type="signal peptide" evidence="5">
    <location>
        <begin position="1"/>
        <end position="23"/>
    </location>
</feature>
<dbReference type="InterPro" id="IPR036728">
    <property type="entry name" value="PBP_GOBP_sf"/>
</dbReference>
<feature type="chain" id="PRO_5013326179" description="D7 short form salivary protein" evidence="5">
    <location>
        <begin position="24"/>
        <end position="168"/>
    </location>
</feature>
<evidence type="ECO:0000256" key="1">
    <source>
        <dbReference type="ARBA" id="ARBA00004613"/>
    </source>
</evidence>
<evidence type="ECO:0000313" key="6">
    <source>
        <dbReference type="EnsemblMetazoa" id="AEPI015310-PA"/>
    </source>
</evidence>
<dbReference type="FunFam" id="1.10.238.20:FF:000008">
    <property type="entry name" value="D7-related 4 protein"/>
    <property type="match status" value="1"/>
</dbReference>
<dbReference type="CDD" id="cd23992">
    <property type="entry name" value="PBP_GOBP"/>
    <property type="match status" value="1"/>
</dbReference>
<dbReference type="Gene3D" id="1.10.238.20">
    <property type="entry name" value="Pheromone/general odorant binding protein domain"/>
    <property type="match status" value="1"/>
</dbReference>
<sequence>MEQSGRNISLILVIFSLISVKAGTVNDCVRFVPESARSTVCDVRQYRATKEVDADRYVQCVLTALGFADESGSIQRSNILAALDAVETHDGVYTDSVDACLSRAKKLSSAERSGSFYNCMLRTESAQNFRDAVELQELRLASKWSESERFDRSKVQQLMRELNSQLQC</sequence>
<protein>
    <recommendedName>
        <fullName evidence="8">D7 short form salivary protein</fullName>
    </recommendedName>
</protein>
<comment type="subcellular location">
    <subcellularLocation>
        <location evidence="1">Secreted</location>
    </subcellularLocation>
</comment>
<dbReference type="VEuPathDB" id="VectorBase:AEPI015310"/>
<proteinExistence type="inferred from homology"/>
<dbReference type="Pfam" id="PF01395">
    <property type="entry name" value="PBP_GOBP"/>
    <property type="match status" value="1"/>
</dbReference>
<evidence type="ECO:0000256" key="3">
    <source>
        <dbReference type="ARBA" id="ARBA00022525"/>
    </source>
</evidence>
<evidence type="ECO:0000313" key="7">
    <source>
        <dbReference type="Proteomes" id="UP000075885"/>
    </source>
</evidence>
<dbReference type="GO" id="GO:0005576">
    <property type="term" value="C:extracellular region"/>
    <property type="evidence" value="ECO:0007669"/>
    <property type="project" value="UniProtKB-SubCell"/>
</dbReference>
<evidence type="ECO:0000256" key="4">
    <source>
        <dbReference type="ARBA" id="ARBA00022729"/>
    </source>
</evidence>
<evidence type="ECO:0000256" key="5">
    <source>
        <dbReference type="SAM" id="SignalP"/>
    </source>
</evidence>
<keyword evidence="4 5" id="KW-0732">Signal</keyword>
<dbReference type="InterPro" id="IPR006170">
    <property type="entry name" value="PBP/GOBP"/>
</dbReference>
<evidence type="ECO:0000256" key="2">
    <source>
        <dbReference type="ARBA" id="ARBA00008098"/>
    </source>
</evidence>
<evidence type="ECO:0008006" key="8">
    <source>
        <dbReference type="Google" id="ProtNLM"/>
    </source>
</evidence>
<keyword evidence="3" id="KW-0964">Secreted</keyword>
<dbReference type="AlphaFoldDB" id="A0A240PM24"/>
<keyword evidence="7" id="KW-1185">Reference proteome</keyword>
<dbReference type="GO" id="GO:0005549">
    <property type="term" value="F:odorant binding"/>
    <property type="evidence" value="ECO:0007669"/>
    <property type="project" value="InterPro"/>
</dbReference>
<name>A0A240PM24_9DIPT</name>
<organism evidence="6 7">
    <name type="scientific">Anopheles epiroticus</name>
    <dbReference type="NCBI Taxonomy" id="199890"/>
    <lineage>
        <taxon>Eukaryota</taxon>
        <taxon>Metazoa</taxon>
        <taxon>Ecdysozoa</taxon>
        <taxon>Arthropoda</taxon>
        <taxon>Hexapoda</taxon>
        <taxon>Insecta</taxon>
        <taxon>Pterygota</taxon>
        <taxon>Neoptera</taxon>
        <taxon>Endopterygota</taxon>
        <taxon>Diptera</taxon>
        <taxon>Nematocera</taxon>
        <taxon>Culicoidea</taxon>
        <taxon>Culicidae</taxon>
        <taxon>Anophelinae</taxon>
        <taxon>Anopheles</taxon>
    </lineage>
</organism>
<dbReference type="SUPFAM" id="SSF47565">
    <property type="entry name" value="Insect pheromone/odorant-binding proteins"/>
    <property type="match status" value="1"/>
</dbReference>
<accession>A0A240PM24</accession>
<reference evidence="7" key="1">
    <citation type="submission" date="2013-03" db="EMBL/GenBank/DDBJ databases">
        <title>The Genome Sequence of Anopheles epiroticus epiroticus2.</title>
        <authorList>
            <consortium name="The Broad Institute Genomics Platform"/>
            <person name="Neafsey D.E."/>
            <person name="Howell P."/>
            <person name="Walker B."/>
            <person name="Young S.K."/>
            <person name="Zeng Q."/>
            <person name="Gargeya S."/>
            <person name="Fitzgerald M."/>
            <person name="Haas B."/>
            <person name="Abouelleil A."/>
            <person name="Allen A.W."/>
            <person name="Alvarado L."/>
            <person name="Arachchi H.M."/>
            <person name="Berlin A.M."/>
            <person name="Chapman S.B."/>
            <person name="Gainer-Dewar J."/>
            <person name="Goldberg J."/>
            <person name="Griggs A."/>
            <person name="Gujja S."/>
            <person name="Hansen M."/>
            <person name="Howarth C."/>
            <person name="Imamovic A."/>
            <person name="Ireland A."/>
            <person name="Larimer J."/>
            <person name="McCowan C."/>
            <person name="Murphy C."/>
            <person name="Pearson M."/>
            <person name="Poon T.W."/>
            <person name="Priest M."/>
            <person name="Roberts A."/>
            <person name="Saif S."/>
            <person name="Shea T."/>
            <person name="Sisk P."/>
            <person name="Sykes S."/>
            <person name="Wortman J."/>
            <person name="Nusbaum C."/>
            <person name="Birren B."/>
        </authorList>
    </citation>
    <scope>NUCLEOTIDE SEQUENCE [LARGE SCALE GENOMIC DNA]</scope>
    <source>
        <strain evidence="7">Epiroticus2</strain>
    </source>
</reference>
<comment type="similarity">
    <text evidence="2">Belongs to the PBP/GOBP family.</text>
</comment>
<dbReference type="Proteomes" id="UP000075885">
    <property type="component" value="Unassembled WGS sequence"/>
</dbReference>
<reference evidence="6" key="2">
    <citation type="submission" date="2020-05" db="UniProtKB">
        <authorList>
            <consortium name="EnsemblMetazoa"/>
        </authorList>
    </citation>
    <scope>IDENTIFICATION</scope>
    <source>
        <strain evidence="6">Epiroticus2</strain>
    </source>
</reference>